<dbReference type="InterPro" id="IPR057666">
    <property type="entry name" value="DrpA_SLOG"/>
</dbReference>
<dbReference type="Gene3D" id="1.10.10.10">
    <property type="entry name" value="Winged helix-like DNA-binding domain superfamily/Winged helix DNA-binding domain"/>
    <property type="match status" value="1"/>
</dbReference>
<dbReference type="Proteomes" id="UP000003089">
    <property type="component" value="Unassembled WGS sequence"/>
</dbReference>
<dbReference type="HOGENOM" id="CLU_029601_0_3_10"/>
<protein>
    <submittedName>
        <fullName evidence="4">DNA protecting protein DprA</fullName>
    </submittedName>
</protein>
<feature type="domain" description="DprA winged helix" evidence="3">
    <location>
        <begin position="313"/>
        <end position="367"/>
    </location>
</feature>
<keyword evidence="5" id="KW-1185">Reference proteome</keyword>
<dbReference type="InterPro" id="IPR003488">
    <property type="entry name" value="DprA"/>
</dbReference>
<dbReference type="GeneID" id="69504229"/>
<organism evidence="4 5">
    <name type="scientific">Bacteroides nordii CL02T12C05</name>
    <dbReference type="NCBI Taxonomy" id="997884"/>
    <lineage>
        <taxon>Bacteria</taxon>
        <taxon>Pseudomonadati</taxon>
        <taxon>Bacteroidota</taxon>
        <taxon>Bacteroidia</taxon>
        <taxon>Bacteroidales</taxon>
        <taxon>Bacteroidaceae</taxon>
        <taxon>Bacteroides</taxon>
    </lineage>
</organism>
<dbReference type="RefSeq" id="WP_002558394.1">
    <property type="nucleotide sequence ID" value="NZ_JH724314.1"/>
</dbReference>
<sequence>MSSREECICSIALTQVPGIGHIWAKKLVDGIGSAADVFRFRQELPERLPGVNNRVVEALDCPQALVRAGEEYEFAEKNHIQCLTLADERYPSRLRECDDAPIVLFFKGNADLNALRIINMVGTRNATEYGKQLCASFLRDLKILCPEVLVVSGLAYGIDIHAHRAALANSLPTIGVLAHGLDRIYPSVHRKTAVDMLQQGGLLTEFLTGTNPDKHNFISRNRIVAGMADATIVVESAAKGGSLITADIAESYHRDCFAFPGRTMDASSIGCNQLIRDNKAALLLSAEDFVKAMCWDASSQSRKAENVQRNLFPELSEEEQRIVSLLQAQGALQINTLVVEADIAVHKMNAILFELEMKGVIRILAGGMYQLL</sequence>
<evidence type="ECO:0000313" key="5">
    <source>
        <dbReference type="Proteomes" id="UP000003089"/>
    </source>
</evidence>
<name>I9SH07_9BACE</name>
<evidence type="ECO:0000256" key="1">
    <source>
        <dbReference type="ARBA" id="ARBA00006525"/>
    </source>
</evidence>
<proteinExistence type="inferred from homology"/>
<dbReference type="Gene3D" id="3.40.50.450">
    <property type="match status" value="1"/>
</dbReference>
<dbReference type="InterPro" id="IPR036388">
    <property type="entry name" value="WH-like_DNA-bd_sf"/>
</dbReference>
<accession>I9SH07</accession>
<feature type="domain" description="Smf/DprA SLOG" evidence="2">
    <location>
        <begin position="82"/>
        <end position="292"/>
    </location>
</feature>
<dbReference type="GO" id="GO:0009294">
    <property type="term" value="P:DNA-mediated transformation"/>
    <property type="evidence" value="ECO:0007669"/>
    <property type="project" value="InterPro"/>
</dbReference>
<dbReference type="EMBL" id="AGXS01000001">
    <property type="protein sequence ID" value="EIY54978.1"/>
    <property type="molecule type" value="Genomic_DNA"/>
</dbReference>
<dbReference type="PATRIC" id="fig|997884.3.peg.216"/>
<reference evidence="4 5" key="1">
    <citation type="submission" date="2012-02" db="EMBL/GenBank/DDBJ databases">
        <title>The Genome Sequence of Bacteroides nordii CL02T12C05.</title>
        <authorList>
            <consortium name="The Broad Institute Genome Sequencing Platform"/>
            <person name="Earl A."/>
            <person name="Ward D."/>
            <person name="Feldgarden M."/>
            <person name="Gevers D."/>
            <person name="Zitomersky N.L."/>
            <person name="Coyne M.J."/>
            <person name="Comstock L.E."/>
            <person name="Young S.K."/>
            <person name="Zeng Q."/>
            <person name="Gargeya S."/>
            <person name="Fitzgerald M."/>
            <person name="Haas B."/>
            <person name="Abouelleil A."/>
            <person name="Alvarado L."/>
            <person name="Arachchi H.M."/>
            <person name="Berlin A."/>
            <person name="Chapman S.B."/>
            <person name="Gearin G."/>
            <person name="Goldberg J."/>
            <person name="Griggs A."/>
            <person name="Gujja S."/>
            <person name="Hansen M."/>
            <person name="Heiman D."/>
            <person name="Howarth C."/>
            <person name="Larimer J."/>
            <person name="Lui A."/>
            <person name="MacDonald P.J.P."/>
            <person name="McCowen C."/>
            <person name="Montmayeur A."/>
            <person name="Murphy C."/>
            <person name="Neiman D."/>
            <person name="Pearson M."/>
            <person name="Priest M."/>
            <person name="Roberts A."/>
            <person name="Saif S."/>
            <person name="Shea T."/>
            <person name="Sisk P."/>
            <person name="Stolte C."/>
            <person name="Sykes S."/>
            <person name="Wortman J."/>
            <person name="Nusbaum C."/>
            <person name="Birren B."/>
        </authorList>
    </citation>
    <scope>NUCLEOTIDE SEQUENCE [LARGE SCALE GENOMIC DNA]</scope>
    <source>
        <strain evidence="4 5">CL02T12C05</strain>
    </source>
</reference>
<comment type="caution">
    <text evidence="4">The sequence shown here is derived from an EMBL/GenBank/DDBJ whole genome shotgun (WGS) entry which is preliminary data.</text>
</comment>
<dbReference type="SUPFAM" id="SSF102405">
    <property type="entry name" value="MCP/YpsA-like"/>
    <property type="match status" value="1"/>
</dbReference>
<dbReference type="PANTHER" id="PTHR43022">
    <property type="entry name" value="PROTEIN SMF"/>
    <property type="match status" value="1"/>
</dbReference>
<dbReference type="Pfam" id="PF17782">
    <property type="entry name" value="WHD_DprA"/>
    <property type="match status" value="1"/>
</dbReference>
<comment type="similarity">
    <text evidence="1">Belongs to the DprA/Smf family.</text>
</comment>
<dbReference type="AlphaFoldDB" id="I9SH07"/>
<dbReference type="STRING" id="997884.HMPREF1068_00199"/>
<dbReference type="eggNOG" id="COG0758">
    <property type="taxonomic scope" value="Bacteria"/>
</dbReference>
<evidence type="ECO:0000259" key="3">
    <source>
        <dbReference type="Pfam" id="PF17782"/>
    </source>
</evidence>
<gene>
    <name evidence="4" type="ORF">HMPREF1068_00199</name>
</gene>
<evidence type="ECO:0000259" key="2">
    <source>
        <dbReference type="Pfam" id="PF02481"/>
    </source>
</evidence>
<dbReference type="NCBIfam" id="TIGR00732">
    <property type="entry name" value="dprA"/>
    <property type="match status" value="1"/>
</dbReference>
<dbReference type="PANTHER" id="PTHR43022:SF1">
    <property type="entry name" value="PROTEIN SMF"/>
    <property type="match status" value="1"/>
</dbReference>
<evidence type="ECO:0000313" key="4">
    <source>
        <dbReference type="EMBL" id="EIY54978.1"/>
    </source>
</evidence>
<dbReference type="Pfam" id="PF02481">
    <property type="entry name" value="DNA_processg_A"/>
    <property type="match status" value="1"/>
</dbReference>
<dbReference type="InterPro" id="IPR041614">
    <property type="entry name" value="DprA_WH"/>
</dbReference>